<dbReference type="Pfam" id="PF00440">
    <property type="entry name" value="TetR_N"/>
    <property type="match status" value="1"/>
</dbReference>
<gene>
    <name evidence="6" type="ORF">LOOC260_112400</name>
</gene>
<dbReference type="SUPFAM" id="SSF46689">
    <property type="entry name" value="Homeodomain-like"/>
    <property type="match status" value="1"/>
</dbReference>
<evidence type="ECO:0000256" key="1">
    <source>
        <dbReference type="ARBA" id="ARBA00023015"/>
    </source>
</evidence>
<dbReference type="Gene3D" id="1.10.357.10">
    <property type="entry name" value="Tetracycline Repressor, domain 2"/>
    <property type="match status" value="1"/>
</dbReference>
<dbReference type="EMBL" id="AP014680">
    <property type="protein sequence ID" value="BAP85778.1"/>
    <property type="molecule type" value="Genomic_DNA"/>
</dbReference>
<dbReference type="PANTHER" id="PTHR30055">
    <property type="entry name" value="HTH-TYPE TRANSCRIPTIONAL REGULATOR RUTR"/>
    <property type="match status" value="1"/>
</dbReference>
<dbReference type="PRINTS" id="PR00455">
    <property type="entry name" value="HTHTETR"/>
</dbReference>
<dbReference type="HOGENOM" id="CLU_069356_12_2_9"/>
<evidence type="ECO:0000313" key="7">
    <source>
        <dbReference type="Proteomes" id="UP000031620"/>
    </source>
</evidence>
<evidence type="ECO:0000313" key="6">
    <source>
        <dbReference type="EMBL" id="BAP85778.1"/>
    </source>
</evidence>
<dbReference type="AlphaFoldDB" id="A0A0A1GXX1"/>
<keyword evidence="2 4" id="KW-0238">DNA-binding</keyword>
<dbReference type="InterPro" id="IPR001647">
    <property type="entry name" value="HTH_TetR"/>
</dbReference>
<dbReference type="InterPro" id="IPR009057">
    <property type="entry name" value="Homeodomain-like_sf"/>
</dbReference>
<dbReference type="PROSITE" id="PS50977">
    <property type="entry name" value="HTH_TETR_2"/>
    <property type="match status" value="1"/>
</dbReference>
<name>A0A0A1GXX1_9LACO</name>
<dbReference type="RefSeq" id="WP_041093662.1">
    <property type="nucleotide sequence ID" value="NZ_AP014680.1"/>
</dbReference>
<feature type="domain" description="HTH tetR-type" evidence="5">
    <location>
        <begin position="11"/>
        <end position="71"/>
    </location>
</feature>
<evidence type="ECO:0000259" key="5">
    <source>
        <dbReference type="PROSITE" id="PS50977"/>
    </source>
</evidence>
<dbReference type="Proteomes" id="UP000031620">
    <property type="component" value="Chromosome"/>
</dbReference>
<evidence type="ECO:0000256" key="4">
    <source>
        <dbReference type="PROSITE-ProRule" id="PRU00335"/>
    </source>
</evidence>
<protein>
    <submittedName>
        <fullName evidence="6">Transcriptional regulator</fullName>
    </submittedName>
</protein>
<dbReference type="GO" id="GO:0000976">
    <property type="term" value="F:transcription cis-regulatory region binding"/>
    <property type="evidence" value="ECO:0007669"/>
    <property type="project" value="TreeGrafter"/>
</dbReference>
<keyword evidence="3" id="KW-0804">Transcription</keyword>
<evidence type="ECO:0000256" key="2">
    <source>
        <dbReference type="ARBA" id="ARBA00023125"/>
    </source>
</evidence>
<organism evidence="6 7">
    <name type="scientific">Paucilactobacillus hokkaidonensis JCM 18461</name>
    <dbReference type="NCBI Taxonomy" id="1291742"/>
    <lineage>
        <taxon>Bacteria</taxon>
        <taxon>Bacillati</taxon>
        <taxon>Bacillota</taxon>
        <taxon>Bacilli</taxon>
        <taxon>Lactobacillales</taxon>
        <taxon>Lactobacillaceae</taxon>
        <taxon>Paucilactobacillus</taxon>
    </lineage>
</organism>
<evidence type="ECO:0000256" key="3">
    <source>
        <dbReference type="ARBA" id="ARBA00023163"/>
    </source>
</evidence>
<dbReference type="STRING" id="1291742.LOOC260_112400"/>
<dbReference type="InterPro" id="IPR050109">
    <property type="entry name" value="HTH-type_TetR-like_transc_reg"/>
</dbReference>
<accession>A0A0A1GXX1</accession>
<feature type="DNA-binding region" description="H-T-H motif" evidence="4">
    <location>
        <begin position="34"/>
        <end position="53"/>
    </location>
</feature>
<dbReference type="PANTHER" id="PTHR30055:SF234">
    <property type="entry name" value="HTH-TYPE TRANSCRIPTIONAL REGULATOR BETI"/>
    <property type="match status" value="1"/>
</dbReference>
<reference evidence="6 7" key="1">
    <citation type="submission" date="2014-11" db="EMBL/GenBank/DDBJ databases">
        <title>Complete genome sequence and analysis of Lactobacillus hokkaidonensis LOOC260T.</title>
        <authorList>
            <person name="Tanizawa Y."/>
            <person name="Tohno M."/>
            <person name="Kaminuma E."/>
            <person name="Nakamura Y."/>
            <person name="Arita M."/>
        </authorList>
    </citation>
    <scope>NUCLEOTIDE SEQUENCE [LARGE SCALE GENOMIC DNA]</scope>
    <source>
        <strain evidence="6 7">LOOC260</strain>
    </source>
</reference>
<dbReference type="GO" id="GO:0003700">
    <property type="term" value="F:DNA-binding transcription factor activity"/>
    <property type="evidence" value="ECO:0007669"/>
    <property type="project" value="TreeGrafter"/>
</dbReference>
<keyword evidence="1" id="KW-0805">Transcription regulation</keyword>
<dbReference type="KEGG" id="lho:LOOC260_112400"/>
<proteinExistence type="predicted"/>
<sequence length="208" mass="23925">MSNGVPNDEHEQQKNKILAVARESFTQKGFEATTTRQINKQAGISEGLLYYYFPHGKREILDAIIYQGIVERTKFIGLSFGDVNSVKDIEQQMTGFFDQVWQVFKKEENYQSFMITIRERMLLTDDQSKWLLDLMNTILGSLVEFLTKSFQKLSIDTSNVQQIAEIIMSIFQKVIYDELLIKNDRKTSSAVVAGVEQQIHVLLTLVSK</sequence>